<dbReference type="PROSITE" id="PS50077">
    <property type="entry name" value="HEAT_REPEAT"/>
    <property type="match status" value="1"/>
</dbReference>
<dbReference type="SUPFAM" id="SSF48371">
    <property type="entry name" value="ARM repeat"/>
    <property type="match status" value="1"/>
</dbReference>
<evidence type="ECO:0000256" key="8">
    <source>
        <dbReference type="PROSITE-ProRule" id="PRU00103"/>
    </source>
</evidence>
<dbReference type="InterPro" id="IPR021133">
    <property type="entry name" value="HEAT_type_2"/>
</dbReference>
<comment type="similarity">
    <text evidence="2">Belongs to the VAC14 family.</text>
</comment>
<gene>
    <name evidence="10" type="ORF">CHIRRI_LOCUS5249</name>
</gene>
<protein>
    <recommendedName>
        <fullName evidence="3">Protein VAC14 homolog</fullName>
    </recommendedName>
</protein>
<accession>A0A9N9RS00</accession>
<reference evidence="10" key="2">
    <citation type="submission" date="2022-10" db="EMBL/GenBank/DDBJ databases">
        <authorList>
            <consortium name="ENA_rothamsted_submissions"/>
            <consortium name="culmorum"/>
            <person name="King R."/>
        </authorList>
    </citation>
    <scope>NUCLEOTIDE SEQUENCE</scope>
</reference>
<dbReference type="InterPro" id="IPR021841">
    <property type="entry name" value="VAC14_Fig4p-bd"/>
</dbReference>
<keyword evidence="4" id="KW-0677">Repeat</keyword>
<feature type="domain" description="Vacuolar protein 14 C-terminal Fig4-binding" evidence="9">
    <location>
        <begin position="442"/>
        <end position="621"/>
    </location>
</feature>
<dbReference type="Gene3D" id="1.25.10.10">
    <property type="entry name" value="Leucine-rich Repeat Variant"/>
    <property type="match status" value="2"/>
</dbReference>
<comment type="subcellular location">
    <subcellularLocation>
        <location evidence="1">Endomembrane system</location>
    </subcellularLocation>
</comment>
<comment type="function">
    <text evidence="6">Scaffold protein component of the PI(3,5)P2 regulatory complex which regulates both the synthesis and turnover of phosphatidylinositol 3,5-bisphosphate (PtdIns(3,5)P2). Pentamerizes into a star-shaped structure and nucleates the assembly of the complex. The pentamer binds a single copy each of PIKFYVE and FIG4 and coordinates both PIKfyve kinase activity and FIG4 phosphatase activity, being required to maintain normal levels of phosphatidylinositol 3-phosphate (PtdIns(3)P) and phosphatidylinositol 5-phosphate (PtdIns(5)P). Plays a role in the biogenesis of endosome carrier vesicles (ECV) / multivesicular bodies (MVB) transport intermediates from early endosomes.</text>
</comment>
<evidence type="ECO:0000259" key="9">
    <source>
        <dbReference type="Pfam" id="PF11916"/>
    </source>
</evidence>
<evidence type="ECO:0000256" key="3">
    <source>
        <dbReference type="ARBA" id="ARBA00013840"/>
    </source>
</evidence>
<evidence type="ECO:0000313" key="11">
    <source>
        <dbReference type="Proteomes" id="UP001153620"/>
    </source>
</evidence>
<dbReference type="OrthoDB" id="5574975at2759"/>
<evidence type="ECO:0000256" key="7">
    <source>
        <dbReference type="ARBA" id="ARBA00047092"/>
    </source>
</evidence>
<dbReference type="AlphaFoldDB" id="A0A9N9RS00"/>
<feature type="repeat" description="HEAT" evidence="8">
    <location>
        <begin position="89"/>
        <end position="124"/>
    </location>
</feature>
<dbReference type="InterPro" id="IPR011989">
    <property type="entry name" value="ARM-like"/>
</dbReference>
<dbReference type="InterPro" id="IPR016024">
    <property type="entry name" value="ARM-type_fold"/>
</dbReference>
<evidence type="ECO:0000256" key="6">
    <source>
        <dbReference type="ARBA" id="ARBA00045654"/>
    </source>
</evidence>
<name>A0A9N9RS00_9DIPT</name>
<evidence type="ECO:0000256" key="4">
    <source>
        <dbReference type="ARBA" id="ARBA00022737"/>
    </source>
</evidence>
<dbReference type="Pfam" id="PF12755">
    <property type="entry name" value="Vac14_Fab1_bd"/>
    <property type="match status" value="1"/>
</dbReference>
<dbReference type="InterPro" id="IPR026825">
    <property type="entry name" value="Vac14"/>
</dbReference>
<dbReference type="GO" id="GO:0070772">
    <property type="term" value="C:PAS complex"/>
    <property type="evidence" value="ECO:0007669"/>
    <property type="project" value="InterPro"/>
</dbReference>
<dbReference type="Pfam" id="PF11916">
    <property type="entry name" value="Vac14_Fig4_bd"/>
    <property type="match status" value="1"/>
</dbReference>
<keyword evidence="11" id="KW-1185">Reference proteome</keyword>
<evidence type="ECO:0000256" key="2">
    <source>
        <dbReference type="ARBA" id="ARBA00010225"/>
    </source>
</evidence>
<dbReference type="GO" id="GO:0010008">
    <property type="term" value="C:endosome membrane"/>
    <property type="evidence" value="ECO:0007669"/>
    <property type="project" value="TreeGrafter"/>
</dbReference>
<sequence length="675" mass="77165">MSLSESCAKALSDKTYEKRKLGSVEVEKMVFEYNKAKNHQQIKKIIDTLATQFCISKDVNKRKGGLISIAACCIALGPIDCKIFMNELLVPVLNCLVDSDVRVRYFAAESLYNIAKIGRQNIIQFMPEIFGALSRLVSDPDVSVKNASELLDRLLKDIISENSSVFDLPSFISLLRERVLTKNSFARQFIISWISILNAVPEINMLYYLPDILDGLFQMLEDVQEIQRMCETLLQQFLKNIKHDPSTVDLSRMTNILIFHAQNANNELIQFTAITWLREFLHISGIQMLPFSSGILSAILPCLAYESDSKKNIRENAGLVNQLMLDLISKKENKDELKNIDIESVMEVLKMYLLHSSVNTKVHSLSWIHQFFIEAEDEMSIHAPNLLPVLRNIINDSSDEVVLEGLTVIADIVKSTKEQDAEINKYREFLDSLLELFREDKSFLDNRGSLIVKQLCALLNAEYIYRTLAEILTNDTENPKFASIMVRKLNSILFTSSELFDLRTTLRNIQNPKSADLFVTLYKCWSFCPISTISLCLLANCFSHVSDLVLIFGNLEMTVDYLEEIDKLIQLIESPIFASLRLILVSKNADSQNLQNALYGLLMLIPQTKQFDLLKNRLQCIPINYITNASSVPSIESQSGIDFINLKKHFEVVQKYHHKRKISNIYIRHEFKPDK</sequence>
<evidence type="ECO:0000256" key="5">
    <source>
        <dbReference type="ARBA" id="ARBA00023136"/>
    </source>
</evidence>
<dbReference type="PANTHER" id="PTHR16023">
    <property type="entry name" value="TAX1 BINDING PROTEIN-RELATED"/>
    <property type="match status" value="1"/>
</dbReference>
<dbReference type="Proteomes" id="UP001153620">
    <property type="component" value="Chromosome 2"/>
</dbReference>
<organism evidence="10 11">
    <name type="scientific">Chironomus riparius</name>
    <dbReference type="NCBI Taxonomy" id="315576"/>
    <lineage>
        <taxon>Eukaryota</taxon>
        <taxon>Metazoa</taxon>
        <taxon>Ecdysozoa</taxon>
        <taxon>Arthropoda</taxon>
        <taxon>Hexapoda</taxon>
        <taxon>Insecta</taxon>
        <taxon>Pterygota</taxon>
        <taxon>Neoptera</taxon>
        <taxon>Endopterygota</taxon>
        <taxon>Diptera</taxon>
        <taxon>Nematocera</taxon>
        <taxon>Chironomoidea</taxon>
        <taxon>Chironomidae</taxon>
        <taxon>Chironominae</taxon>
        <taxon>Chironomus</taxon>
    </lineage>
</organism>
<evidence type="ECO:0000256" key="1">
    <source>
        <dbReference type="ARBA" id="ARBA00004308"/>
    </source>
</evidence>
<dbReference type="GO" id="GO:0006661">
    <property type="term" value="P:phosphatidylinositol biosynthetic process"/>
    <property type="evidence" value="ECO:0007669"/>
    <property type="project" value="InterPro"/>
</dbReference>
<proteinExistence type="inferred from homology"/>
<dbReference type="PANTHER" id="PTHR16023:SF0">
    <property type="entry name" value="PROTEIN VAC14 HOMOLOG"/>
    <property type="match status" value="1"/>
</dbReference>
<keyword evidence="5" id="KW-0472">Membrane</keyword>
<comment type="subunit">
    <text evidence="7">Forms pentamers. Component of the PI(3,5)P2 regulatory complex/PAS complex, at least composed of PIKFYVE, FIG4 and VAC14. VAC14 nucleates the assembly of the complex and serves as a scaffold by pentamerizing into a star-shaped structure, which can bind a single copy each of PIKFYVE and FIG4 and coordinates their activities. Interacts with NOS1.</text>
</comment>
<reference evidence="10" key="1">
    <citation type="submission" date="2022-01" db="EMBL/GenBank/DDBJ databases">
        <authorList>
            <person name="King R."/>
        </authorList>
    </citation>
    <scope>NUCLEOTIDE SEQUENCE</scope>
</reference>
<evidence type="ECO:0000313" key="10">
    <source>
        <dbReference type="EMBL" id="CAG9802337.1"/>
    </source>
</evidence>
<dbReference type="EMBL" id="OU895878">
    <property type="protein sequence ID" value="CAG9802337.1"/>
    <property type="molecule type" value="Genomic_DNA"/>
</dbReference>